<accession>A0AAE1A5F3</accession>
<evidence type="ECO:0000313" key="2">
    <source>
        <dbReference type="Proteomes" id="UP001283361"/>
    </source>
</evidence>
<proteinExistence type="predicted"/>
<sequence>MSSYHRSSHRCYRTRCSLSYVLVPSLLTPMLQNQEGKTCELQVETLVCHQAGTTQCKSLSDAQTSRWFNYSSLLGLNSRCLP</sequence>
<organism evidence="1 2">
    <name type="scientific">Elysia crispata</name>
    <name type="common">lettuce slug</name>
    <dbReference type="NCBI Taxonomy" id="231223"/>
    <lineage>
        <taxon>Eukaryota</taxon>
        <taxon>Metazoa</taxon>
        <taxon>Spiralia</taxon>
        <taxon>Lophotrochozoa</taxon>
        <taxon>Mollusca</taxon>
        <taxon>Gastropoda</taxon>
        <taxon>Heterobranchia</taxon>
        <taxon>Euthyneura</taxon>
        <taxon>Panpulmonata</taxon>
        <taxon>Sacoglossa</taxon>
        <taxon>Placobranchoidea</taxon>
        <taxon>Plakobranchidae</taxon>
        <taxon>Elysia</taxon>
    </lineage>
</organism>
<comment type="caution">
    <text evidence="1">The sequence shown here is derived from an EMBL/GenBank/DDBJ whole genome shotgun (WGS) entry which is preliminary data.</text>
</comment>
<evidence type="ECO:0000313" key="1">
    <source>
        <dbReference type="EMBL" id="KAK3781420.1"/>
    </source>
</evidence>
<name>A0AAE1A5F3_9GAST</name>
<dbReference type="AlphaFoldDB" id="A0AAE1A5F3"/>
<keyword evidence="2" id="KW-1185">Reference proteome</keyword>
<protein>
    <submittedName>
        <fullName evidence="1">Uncharacterized protein</fullName>
    </submittedName>
</protein>
<gene>
    <name evidence="1" type="ORF">RRG08_019046</name>
</gene>
<dbReference type="EMBL" id="JAWDGP010002624">
    <property type="protein sequence ID" value="KAK3781420.1"/>
    <property type="molecule type" value="Genomic_DNA"/>
</dbReference>
<reference evidence="1" key="1">
    <citation type="journal article" date="2023" name="G3 (Bethesda)">
        <title>A reference genome for the long-term kleptoplast-retaining sea slug Elysia crispata morphotype clarki.</title>
        <authorList>
            <person name="Eastman K.E."/>
            <person name="Pendleton A.L."/>
            <person name="Shaikh M.A."/>
            <person name="Suttiyut T."/>
            <person name="Ogas R."/>
            <person name="Tomko P."/>
            <person name="Gavelis G."/>
            <person name="Widhalm J.R."/>
            <person name="Wisecaver J.H."/>
        </authorList>
    </citation>
    <scope>NUCLEOTIDE SEQUENCE</scope>
    <source>
        <strain evidence="1">ECLA1</strain>
    </source>
</reference>
<dbReference type="Proteomes" id="UP001283361">
    <property type="component" value="Unassembled WGS sequence"/>
</dbReference>